<dbReference type="GO" id="GO:0009279">
    <property type="term" value="C:cell outer membrane"/>
    <property type="evidence" value="ECO:0007669"/>
    <property type="project" value="UniProtKB-SubCell"/>
</dbReference>
<comment type="caution">
    <text evidence="9">The sequence shown here is derived from an EMBL/GenBank/DDBJ whole genome shotgun (WGS) entry which is preliminary data.</text>
</comment>
<dbReference type="Proteomes" id="UP000295455">
    <property type="component" value="Unassembled WGS sequence"/>
</dbReference>
<dbReference type="AlphaFoldDB" id="A0A4R1RG43"/>
<keyword evidence="10" id="KW-1185">Reference proteome</keyword>
<dbReference type="PANTHER" id="PTHR30026:SF20">
    <property type="entry name" value="OUTER MEMBRANE PROTEIN TOLC"/>
    <property type="match status" value="1"/>
</dbReference>
<dbReference type="Pfam" id="PF02321">
    <property type="entry name" value="OEP"/>
    <property type="match status" value="2"/>
</dbReference>
<evidence type="ECO:0000256" key="6">
    <source>
        <dbReference type="ARBA" id="ARBA00023136"/>
    </source>
</evidence>
<comment type="similarity">
    <text evidence="2">Belongs to the outer membrane factor (OMF) (TC 1.B.17) family.</text>
</comment>
<protein>
    <submittedName>
        <fullName evidence="9">Outer membrane protein TolC</fullName>
    </submittedName>
</protein>
<evidence type="ECO:0000256" key="5">
    <source>
        <dbReference type="ARBA" id="ARBA00022692"/>
    </source>
</evidence>
<evidence type="ECO:0000256" key="2">
    <source>
        <dbReference type="ARBA" id="ARBA00007613"/>
    </source>
</evidence>
<evidence type="ECO:0000256" key="3">
    <source>
        <dbReference type="ARBA" id="ARBA00022448"/>
    </source>
</evidence>
<proteinExistence type="inferred from homology"/>
<keyword evidence="7" id="KW-0998">Cell outer membrane</keyword>
<reference evidence="9 10" key="1">
    <citation type="submission" date="2019-03" db="EMBL/GenBank/DDBJ databases">
        <title>Genomic Encyclopedia of Type Strains, Phase IV (KMG-IV): sequencing the most valuable type-strain genomes for metagenomic binning, comparative biology and taxonomic classification.</title>
        <authorList>
            <person name="Goeker M."/>
        </authorList>
    </citation>
    <scope>NUCLEOTIDE SEQUENCE [LARGE SCALE GENOMIC DNA]</scope>
    <source>
        <strain evidence="9 10">DSM 18792</strain>
    </source>
</reference>
<gene>
    <name evidence="9" type="ORF">EV196_10667</name>
</gene>
<evidence type="ECO:0000313" key="9">
    <source>
        <dbReference type="EMBL" id="TCL64879.1"/>
    </source>
</evidence>
<dbReference type="InterPro" id="IPR051906">
    <property type="entry name" value="TolC-like"/>
</dbReference>
<dbReference type="GO" id="GO:0015288">
    <property type="term" value="F:porin activity"/>
    <property type="evidence" value="ECO:0007669"/>
    <property type="project" value="TreeGrafter"/>
</dbReference>
<dbReference type="SUPFAM" id="SSF56954">
    <property type="entry name" value="Outer membrane efflux proteins (OEP)"/>
    <property type="match status" value="1"/>
</dbReference>
<name>A0A4R1RG43_9FLAO</name>
<dbReference type="GO" id="GO:1990281">
    <property type="term" value="C:efflux pump complex"/>
    <property type="evidence" value="ECO:0007669"/>
    <property type="project" value="TreeGrafter"/>
</dbReference>
<evidence type="ECO:0000313" key="10">
    <source>
        <dbReference type="Proteomes" id="UP000295455"/>
    </source>
</evidence>
<sequence length="429" mass="48630">MGSQTFNFNVEEAVTYAVDHNITLSKSKIDQDIIAAQIAEVKAAAFPQISATGGFTDNFSLAEQQLPAEIVGGEPGTTVGVAFGNRYAFTGGVRAEQQLLNFQLFNSIKAAKALNEIQALATLQTTEDLIINVVQVYIQIQVTEKQVQLLEENFNRTNSLINLSDLKYKEGIIKKLDLNQLKVNRSNLRTQIEDAQYQMDEQKRLFKLYLYIPMDAEVNLTEKLEDNEAFPLQNNLDLHSNIQYQQLEKQVDLSILDQKVERANYLPKISAFFNYNYQGNTNEFTFDTPPYTDQWNGTYGLSATLNVFDGGARRKRIQQKQLETLKLEEDQKMLKTSIEKDYQDALQQMLLSQSQITSQNENMQLAYENYTGINTSYKEGVADLTELLDSEFALRQAQSNYLNALLQSKIATLRILKTSGQLAQLISKN</sequence>
<dbReference type="GO" id="GO:0015562">
    <property type="term" value="F:efflux transmembrane transporter activity"/>
    <property type="evidence" value="ECO:0007669"/>
    <property type="project" value="InterPro"/>
</dbReference>
<keyword evidence="4" id="KW-1134">Transmembrane beta strand</keyword>
<evidence type="ECO:0000256" key="1">
    <source>
        <dbReference type="ARBA" id="ARBA00004442"/>
    </source>
</evidence>
<keyword evidence="3" id="KW-0813">Transport</keyword>
<evidence type="ECO:0000256" key="8">
    <source>
        <dbReference type="SAM" id="Coils"/>
    </source>
</evidence>
<keyword evidence="8" id="KW-0175">Coiled coil</keyword>
<accession>A0A4R1RG43</accession>
<dbReference type="PANTHER" id="PTHR30026">
    <property type="entry name" value="OUTER MEMBRANE PROTEIN TOLC"/>
    <property type="match status" value="1"/>
</dbReference>
<feature type="coiled-coil region" evidence="8">
    <location>
        <begin position="140"/>
        <end position="205"/>
    </location>
</feature>
<dbReference type="EMBL" id="SLUP01000006">
    <property type="protein sequence ID" value="TCL64879.1"/>
    <property type="molecule type" value="Genomic_DNA"/>
</dbReference>
<keyword evidence="5" id="KW-0812">Transmembrane</keyword>
<evidence type="ECO:0000256" key="4">
    <source>
        <dbReference type="ARBA" id="ARBA00022452"/>
    </source>
</evidence>
<organism evidence="9 10">
    <name type="scientific">Mariniflexile fucanivorans</name>
    <dbReference type="NCBI Taxonomy" id="264023"/>
    <lineage>
        <taxon>Bacteria</taxon>
        <taxon>Pseudomonadati</taxon>
        <taxon>Bacteroidota</taxon>
        <taxon>Flavobacteriia</taxon>
        <taxon>Flavobacteriales</taxon>
        <taxon>Flavobacteriaceae</taxon>
        <taxon>Mariniflexile</taxon>
    </lineage>
</organism>
<comment type="subcellular location">
    <subcellularLocation>
        <location evidence="1">Cell outer membrane</location>
    </subcellularLocation>
</comment>
<evidence type="ECO:0000256" key="7">
    <source>
        <dbReference type="ARBA" id="ARBA00023237"/>
    </source>
</evidence>
<dbReference type="InterPro" id="IPR003423">
    <property type="entry name" value="OMP_efflux"/>
</dbReference>
<dbReference type="Gene3D" id="1.20.1600.10">
    <property type="entry name" value="Outer membrane efflux proteins (OEP)"/>
    <property type="match status" value="1"/>
</dbReference>
<keyword evidence="6" id="KW-0472">Membrane</keyword>